<feature type="transmembrane region" description="Helical" evidence="9">
    <location>
        <begin position="526"/>
        <end position="544"/>
    </location>
</feature>
<evidence type="ECO:0000313" key="13">
    <source>
        <dbReference type="Proteomes" id="UP000202452"/>
    </source>
</evidence>
<evidence type="ECO:0000256" key="9">
    <source>
        <dbReference type="SAM" id="Phobius"/>
    </source>
</evidence>
<dbReference type="EMBL" id="KM205021">
    <property type="protein sequence ID" value="AJR28567.1"/>
    <property type="molecule type" value="Viral_cRNA"/>
</dbReference>
<dbReference type="Proteomes" id="UP000202452">
    <property type="component" value="Segment"/>
</dbReference>
<keyword evidence="13" id="KW-1185">Reference proteome</keyword>
<evidence type="ECO:0000256" key="6">
    <source>
        <dbReference type="ARBA" id="ARBA00022989"/>
    </source>
</evidence>
<dbReference type="InterPro" id="IPR055447">
    <property type="entry name" value="Rhabdo_glycop_CD"/>
</dbReference>
<keyword evidence="2 9" id="KW-0812">Transmembrane</keyword>
<dbReference type="InterPro" id="IPR001903">
    <property type="entry name" value="Rhabdo_glycop_FD"/>
</dbReference>
<evidence type="ECO:0000259" key="10">
    <source>
        <dbReference type="Pfam" id="PF00974"/>
    </source>
</evidence>
<evidence type="ECO:0000256" key="7">
    <source>
        <dbReference type="ARBA" id="ARBA00023136"/>
    </source>
</evidence>
<feature type="domain" description="Spike glycoprotein G central" evidence="11">
    <location>
        <begin position="314"/>
        <end position="435"/>
    </location>
</feature>
<keyword evidence="6 9" id="KW-1133">Transmembrane helix</keyword>
<dbReference type="KEGG" id="vg:37627378"/>
<name>A0A0D3R237_9RHAB</name>
<evidence type="ECO:0000256" key="4">
    <source>
        <dbReference type="ARBA" id="ARBA00022844"/>
    </source>
</evidence>
<keyword evidence="3" id="KW-0732">Signal</keyword>
<sequence>MECIMFWTILALSISFGFSYPIEDQMTIPLKPGIHRTLDGDLDYNDDEHYHSPPLVLPVPNNRSWKPVNLSTLKCPESSHLGPDTHRTLEKWLIFRPKSSILTKIEGVLCHKSRWLTRCQYTWYFSKTISRKIEPIPPTFQECQEAIKLKEEGILENLGFPPPNCYWARTNDEENILIEISEHPMTYDPYLDGVIDSILVGGKCSQKECETVHDSTIWIETQRDTRPSQCDMGTEEQLELVSGLKQIDGNKQKYQHSVFVVGTNYPFMDAKGACKLRFCGKSGMLLSNGLWFNIAHTILPKPEANSNFWSALPDCSSDKQVGVLGEEYEIEKLQATMEDIMWDLDCFRTVDSLAHHKKVSMLDLFRLAKLTPGPGPAYKLIEGTLMMKEVQYVKARRDTKEQANPLCAAYITESTSNQERCIDYSNYDQNGTYKGQVMNGILVTDGVLIFPHERFHLRQWDPEFIIKHDLQQVHHPVIGNFSKKLHDSIHNSLIKDHSANLGDVMGNWVKVAASKVSGFFKEIEKFLIGGLLLVVILLMVGLLCKCKCRRKPKAKNLKANSSGDEMSPNESIF</sequence>
<protein>
    <submittedName>
        <fullName evidence="12">Glycoprotein</fullName>
    </submittedName>
</protein>
<organism evidence="12 13">
    <name type="scientific">Keuraliba virus</name>
    <dbReference type="NCBI Taxonomy" id="380440"/>
    <lineage>
        <taxon>Viruses</taxon>
        <taxon>Riboviria</taxon>
        <taxon>Orthornavirae</taxon>
        <taxon>Negarnaviricota</taxon>
        <taxon>Haploviricotina</taxon>
        <taxon>Monjiviricetes</taxon>
        <taxon>Mononegavirales</taxon>
        <taxon>Rhabdoviridae</taxon>
        <taxon>Alpharhabdovirinae</taxon>
        <taxon>Ledantevirus</taxon>
        <taxon>Ledantevirus keuraliba</taxon>
    </lineage>
</organism>
<dbReference type="SUPFAM" id="SSF161008">
    <property type="entry name" value="Viral glycoprotein ectodomain-like"/>
    <property type="match status" value="1"/>
</dbReference>
<dbReference type="RefSeq" id="YP_009362198.1">
    <property type="nucleotide sequence ID" value="NC_034540.1"/>
</dbReference>
<reference evidence="12 13" key="1">
    <citation type="journal article" date="2015" name="PLoS Pathog.">
        <title>Evolution of genome size and complexity in the rhabdoviridae.</title>
        <authorList>
            <person name="Walker P.J."/>
            <person name="Firth C."/>
            <person name="Widen S.G."/>
            <person name="Blasdell K.R."/>
            <person name="Guzman H."/>
            <person name="Wood T.G."/>
            <person name="Paradkar P.N."/>
            <person name="Holmes E.C."/>
            <person name="Tesh R.B."/>
            <person name="Vasilakis N."/>
        </authorList>
    </citation>
    <scope>NUCLEOTIDE SEQUENCE [LARGE SCALE GENOMIC DNA]</scope>
    <source>
        <strain evidence="12 13">DakAnD5314</strain>
    </source>
</reference>
<evidence type="ECO:0000256" key="1">
    <source>
        <dbReference type="ARBA" id="ARBA00004563"/>
    </source>
</evidence>
<dbReference type="GO" id="GO:0055036">
    <property type="term" value="C:virion membrane"/>
    <property type="evidence" value="ECO:0007669"/>
    <property type="project" value="UniProtKB-SubCell"/>
</dbReference>
<evidence type="ECO:0000256" key="3">
    <source>
        <dbReference type="ARBA" id="ARBA00022729"/>
    </source>
</evidence>
<evidence type="ECO:0000256" key="5">
    <source>
        <dbReference type="ARBA" id="ARBA00022879"/>
    </source>
</evidence>
<accession>A0A0D3R237</accession>
<proteinExistence type="predicted"/>
<evidence type="ECO:0000256" key="8">
    <source>
        <dbReference type="ARBA" id="ARBA00023180"/>
    </source>
</evidence>
<evidence type="ECO:0000259" key="11">
    <source>
        <dbReference type="Pfam" id="PF24833"/>
    </source>
</evidence>
<dbReference type="GeneID" id="37627378"/>
<keyword evidence="5" id="KW-0261">Viral envelope protein</keyword>
<dbReference type="Gene3D" id="2.30.29.130">
    <property type="match status" value="1"/>
</dbReference>
<evidence type="ECO:0000313" key="12">
    <source>
        <dbReference type="EMBL" id="AJR28567.1"/>
    </source>
</evidence>
<dbReference type="Pfam" id="PF24833">
    <property type="entry name" value="Rhabdo_glycop_CD"/>
    <property type="match status" value="1"/>
</dbReference>
<dbReference type="OrthoDB" id="21147at10239"/>
<keyword evidence="8" id="KW-0325">Glycoprotein</keyword>
<dbReference type="GO" id="GO:0019031">
    <property type="term" value="C:viral envelope"/>
    <property type="evidence" value="ECO:0007669"/>
    <property type="project" value="UniProtKB-KW"/>
</dbReference>
<dbReference type="Pfam" id="PF00974">
    <property type="entry name" value="Rhabdo_glycop_FD"/>
    <property type="match status" value="1"/>
</dbReference>
<evidence type="ECO:0000256" key="2">
    <source>
        <dbReference type="ARBA" id="ARBA00022692"/>
    </source>
</evidence>
<keyword evidence="7 9" id="KW-0472">Membrane</keyword>
<feature type="domain" description="Spike glycoprotein fusion" evidence="10">
    <location>
        <begin position="105"/>
        <end position="204"/>
    </location>
</feature>
<comment type="subcellular location">
    <subcellularLocation>
        <location evidence="1">Virion membrane</location>
        <topology evidence="1">Single-pass type I membrane protein</topology>
    </subcellularLocation>
</comment>
<keyword evidence="4" id="KW-0946">Virion</keyword>